<feature type="transmembrane region" description="Helical" evidence="8">
    <location>
        <begin position="134"/>
        <end position="157"/>
    </location>
</feature>
<organism evidence="9 10">
    <name type="scientific">Helicobacter mastomyrinus</name>
    <dbReference type="NCBI Taxonomy" id="287948"/>
    <lineage>
        <taxon>Bacteria</taxon>
        <taxon>Pseudomonadati</taxon>
        <taxon>Campylobacterota</taxon>
        <taxon>Epsilonproteobacteria</taxon>
        <taxon>Campylobacterales</taxon>
        <taxon>Helicobacteraceae</taxon>
        <taxon>Helicobacter</taxon>
    </lineage>
</organism>
<evidence type="ECO:0000256" key="1">
    <source>
        <dbReference type="ARBA" id="ARBA00004651"/>
    </source>
</evidence>
<evidence type="ECO:0000256" key="5">
    <source>
        <dbReference type="ARBA" id="ARBA00022692"/>
    </source>
</evidence>
<evidence type="ECO:0000256" key="2">
    <source>
        <dbReference type="ARBA" id="ARBA00010735"/>
    </source>
</evidence>
<evidence type="ECO:0000256" key="8">
    <source>
        <dbReference type="SAM" id="Phobius"/>
    </source>
</evidence>
<accession>A0ABZ3F5E4</accession>
<gene>
    <name evidence="9" type="ORF">V3I05_06060</name>
</gene>
<keyword evidence="4" id="KW-1003">Cell membrane</keyword>
<feature type="transmembrane region" description="Helical" evidence="8">
    <location>
        <begin position="45"/>
        <end position="68"/>
    </location>
</feature>
<keyword evidence="3" id="KW-0813">Transport</keyword>
<keyword evidence="7 8" id="KW-0472">Membrane</keyword>
<evidence type="ECO:0000256" key="6">
    <source>
        <dbReference type="ARBA" id="ARBA00022989"/>
    </source>
</evidence>
<comment type="subcellular location">
    <subcellularLocation>
        <location evidence="1">Cell membrane</location>
        <topology evidence="1">Multi-pass membrane protein</topology>
    </subcellularLocation>
</comment>
<evidence type="ECO:0000256" key="7">
    <source>
        <dbReference type="ARBA" id="ARBA00023136"/>
    </source>
</evidence>
<comment type="similarity">
    <text evidence="2">Belongs to the AzlC family.</text>
</comment>
<dbReference type="InterPro" id="IPR011606">
    <property type="entry name" value="Brnchd-chn_aa_trnsp_permease"/>
</dbReference>
<dbReference type="Proteomes" id="UP001434737">
    <property type="component" value="Chromosome"/>
</dbReference>
<keyword evidence="10" id="KW-1185">Reference proteome</keyword>
<dbReference type="Pfam" id="PF03591">
    <property type="entry name" value="AzlC"/>
    <property type="match status" value="1"/>
</dbReference>
<keyword evidence="5 8" id="KW-0812">Transmembrane</keyword>
<feature type="transmembrane region" description="Helical" evidence="8">
    <location>
        <begin position="20"/>
        <end position="38"/>
    </location>
</feature>
<dbReference type="RefSeq" id="WP_295698798.1">
    <property type="nucleotide sequence ID" value="NZ_CP145316.1"/>
</dbReference>
<feature type="transmembrane region" description="Helical" evidence="8">
    <location>
        <begin position="74"/>
        <end position="96"/>
    </location>
</feature>
<keyword evidence="6 8" id="KW-1133">Transmembrane helix</keyword>
<feature type="transmembrane region" description="Helical" evidence="8">
    <location>
        <begin position="193"/>
        <end position="226"/>
    </location>
</feature>
<dbReference type="PANTHER" id="PTHR34979:SF1">
    <property type="entry name" value="INNER MEMBRANE PROTEIN YGAZ"/>
    <property type="match status" value="1"/>
</dbReference>
<evidence type="ECO:0000256" key="3">
    <source>
        <dbReference type="ARBA" id="ARBA00022448"/>
    </source>
</evidence>
<sequence>MLPPSPSCIIPALKDAFPHTIPIMLGYVFMGAVFGILLQKSGFNALWAFAMAIVIYGGTTQFIAVGLMANGVGLWESFLLVSMINARQIFYSISMLERFKQMGKKSYYMIYSLTDETLALLNLKTPKVGVDRQWFDFFISFLNQCYWVVGCTLWALLSEYLHFEPKGLEFVMSAIFVVIFIEQWRNKAMRTPALIGIIISLVCLCIFGSGHFLLPALLGICIVLSLRRKSLVA</sequence>
<reference evidence="9 10" key="1">
    <citation type="submission" date="2024-02" db="EMBL/GenBank/DDBJ databases">
        <title>Genome and pathogenicity analysis of Helicobacter mastomyrinus isolated from mice.</title>
        <authorList>
            <person name="Zhu L."/>
        </authorList>
    </citation>
    <scope>NUCLEOTIDE SEQUENCE [LARGE SCALE GENOMIC DNA]</scope>
    <source>
        <strain evidence="9 10">Hm-17</strain>
    </source>
</reference>
<name>A0ABZ3F5E4_9HELI</name>
<dbReference type="PANTHER" id="PTHR34979">
    <property type="entry name" value="INNER MEMBRANE PROTEIN YGAZ"/>
    <property type="match status" value="1"/>
</dbReference>
<evidence type="ECO:0000313" key="9">
    <source>
        <dbReference type="EMBL" id="XAM17254.1"/>
    </source>
</evidence>
<evidence type="ECO:0000256" key="4">
    <source>
        <dbReference type="ARBA" id="ARBA00022475"/>
    </source>
</evidence>
<evidence type="ECO:0000313" key="10">
    <source>
        <dbReference type="Proteomes" id="UP001434737"/>
    </source>
</evidence>
<proteinExistence type="inferred from homology"/>
<dbReference type="EMBL" id="CP145316">
    <property type="protein sequence ID" value="XAM17254.1"/>
    <property type="molecule type" value="Genomic_DNA"/>
</dbReference>
<protein>
    <submittedName>
        <fullName evidence="9">AzlC family ABC transporter permease</fullName>
    </submittedName>
</protein>